<accession>A0A562TVE6</accession>
<gene>
    <name evidence="2" type="ORF">JN11_03336</name>
</gene>
<dbReference type="OrthoDB" id="1324290at2"/>
<proteinExistence type="predicted"/>
<dbReference type="Pfam" id="PF07876">
    <property type="entry name" value="Dabb"/>
    <property type="match status" value="1"/>
</dbReference>
<dbReference type="SUPFAM" id="SSF54909">
    <property type="entry name" value="Dimeric alpha+beta barrel"/>
    <property type="match status" value="1"/>
</dbReference>
<dbReference type="InterPro" id="IPR011008">
    <property type="entry name" value="Dimeric_a/b-barrel"/>
</dbReference>
<protein>
    <submittedName>
        <fullName evidence="2">Stress responsive alpha/beta barrel protein</fullName>
    </submittedName>
</protein>
<organism evidence="2 3">
    <name type="scientific">Mucilaginibacter frigoritolerans</name>
    <dbReference type="NCBI Taxonomy" id="652788"/>
    <lineage>
        <taxon>Bacteria</taxon>
        <taxon>Pseudomonadati</taxon>
        <taxon>Bacteroidota</taxon>
        <taxon>Sphingobacteriia</taxon>
        <taxon>Sphingobacteriales</taxon>
        <taxon>Sphingobacteriaceae</taxon>
        <taxon>Mucilaginibacter</taxon>
    </lineage>
</organism>
<dbReference type="Proteomes" id="UP000317010">
    <property type="component" value="Unassembled WGS sequence"/>
</dbReference>
<name>A0A562TVE6_9SPHI</name>
<dbReference type="EMBL" id="VLLI01000010">
    <property type="protein sequence ID" value="TWI97517.1"/>
    <property type="molecule type" value="Genomic_DNA"/>
</dbReference>
<evidence type="ECO:0000313" key="3">
    <source>
        <dbReference type="Proteomes" id="UP000317010"/>
    </source>
</evidence>
<keyword evidence="3" id="KW-1185">Reference proteome</keyword>
<evidence type="ECO:0000313" key="2">
    <source>
        <dbReference type="EMBL" id="TWI97517.1"/>
    </source>
</evidence>
<comment type="caution">
    <text evidence="2">The sequence shown here is derived from an EMBL/GenBank/DDBJ whole genome shotgun (WGS) entry which is preliminary data.</text>
</comment>
<feature type="domain" description="Stress-response A/B barrel" evidence="1">
    <location>
        <begin position="9"/>
        <end position="109"/>
    </location>
</feature>
<evidence type="ECO:0000259" key="1">
    <source>
        <dbReference type="PROSITE" id="PS51502"/>
    </source>
</evidence>
<reference evidence="2 3" key="1">
    <citation type="submission" date="2019-07" db="EMBL/GenBank/DDBJ databases">
        <title>Genomic Encyclopedia of Archaeal and Bacterial Type Strains, Phase II (KMG-II): from individual species to whole genera.</title>
        <authorList>
            <person name="Goeker M."/>
        </authorList>
    </citation>
    <scope>NUCLEOTIDE SEQUENCE [LARGE SCALE GENOMIC DNA]</scope>
    <source>
        <strain evidence="2 3">ATCC BAA-1854</strain>
    </source>
</reference>
<dbReference type="AlphaFoldDB" id="A0A562TVE6"/>
<dbReference type="InterPro" id="IPR013097">
    <property type="entry name" value="Dabb"/>
</dbReference>
<dbReference type="RefSeq" id="WP_144914305.1">
    <property type="nucleotide sequence ID" value="NZ_VLLI01000010.1"/>
</dbReference>
<sequence length="230" mass="25885">MTNTILPKMMHSTYFTLSMGSTPGLRDSYIDACGAYLSDSEGMLSFWVGQLAEDMFRLENDRNFNVAMNQIFENVNMFDKYNANDKEHSQFVIEVNRWAPGTGRRVYDSFLTNLIYGDDNTPPAAGQPPRMLHNIYFSLTDKSEKSIAKFIEICVKYLSGHPGACVFAVGGLANMKRDVSITDYDVAVNILWKNKAAYSAYLTSKEHVAFFAATPGMIADTYIFDSYLVE</sequence>
<dbReference type="Gene3D" id="3.30.70.100">
    <property type="match status" value="2"/>
</dbReference>
<dbReference type="PROSITE" id="PS51502">
    <property type="entry name" value="S_R_A_B_BARREL"/>
    <property type="match status" value="1"/>
</dbReference>